<keyword evidence="2" id="KW-1185">Reference proteome</keyword>
<dbReference type="EMBL" id="JANGAC010000017">
    <property type="protein sequence ID" value="MCQ4924961.1"/>
    <property type="molecule type" value="Genomic_DNA"/>
</dbReference>
<name>A0ABT1SET0_9FIRM</name>
<comment type="caution">
    <text evidence="1">The sequence shown here is derived from an EMBL/GenBank/DDBJ whole genome shotgun (WGS) entry which is preliminary data.</text>
</comment>
<reference evidence="1 2" key="1">
    <citation type="submission" date="2022-06" db="EMBL/GenBank/DDBJ databases">
        <title>Isolation of gut microbiota from human fecal samples.</title>
        <authorList>
            <person name="Pamer E.G."/>
            <person name="Barat B."/>
            <person name="Waligurski E."/>
            <person name="Medina S."/>
            <person name="Paddock L."/>
            <person name="Mostad J."/>
        </authorList>
    </citation>
    <scope>NUCLEOTIDE SEQUENCE [LARGE SCALE GENOMIC DNA]</scope>
    <source>
        <strain evidence="1 2">DFI.7.95</strain>
    </source>
</reference>
<organism evidence="1 2">
    <name type="scientific">Tissierella carlieri</name>
    <dbReference type="NCBI Taxonomy" id="689904"/>
    <lineage>
        <taxon>Bacteria</taxon>
        <taxon>Bacillati</taxon>
        <taxon>Bacillota</taxon>
        <taxon>Tissierellia</taxon>
        <taxon>Tissierellales</taxon>
        <taxon>Tissierellaceae</taxon>
        <taxon>Tissierella</taxon>
    </lineage>
</organism>
<dbReference type="Proteomes" id="UP001524478">
    <property type="component" value="Unassembled WGS sequence"/>
</dbReference>
<sequence>MNISENERELISAFDYQIFNNGITDMYYNNYYREMFNYFDILSKDGSDISIEASTLLKRAFILIIDLDRYGKFTDPEFGLSRQISEWKRELKNIEDRYCSISDNLLKQFTISKVKGSIKPSYDY</sequence>
<evidence type="ECO:0000313" key="2">
    <source>
        <dbReference type="Proteomes" id="UP001524478"/>
    </source>
</evidence>
<protein>
    <submittedName>
        <fullName evidence="1">Uncharacterized protein</fullName>
    </submittedName>
</protein>
<dbReference type="RefSeq" id="WP_256312552.1">
    <property type="nucleotide sequence ID" value="NZ_JANGAC010000017.1"/>
</dbReference>
<accession>A0ABT1SET0</accession>
<evidence type="ECO:0000313" key="1">
    <source>
        <dbReference type="EMBL" id="MCQ4924961.1"/>
    </source>
</evidence>
<gene>
    <name evidence="1" type="ORF">NE686_17810</name>
</gene>
<proteinExistence type="predicted"/>